<proteinExistence type="predicted"/>
<keyword evidence="1" id="KW-0732">Signal</keyword>
<evidence type="ECO:0000313" key="2">
    <source>
        <dbReference type="EMBL" id="VIP05372.1"/>
    </source>
</evidence>
<feature type="signal peptide" evidence="1">
    <location>
        <begin position="1"/>
        <end position="21"/>
    </location>
</feature>
<gene>
    <name evidence="2" type="ORF">GMBLW1_38210</name>
</gene>
<dbReference type="EMBL" id="LR586016">
    <property type="protein sequence ID" value="VIP05372.1"/>
    <property type="molecule type" value="Genomic_DNA"/>
</dbReference>
<dbReference type="Proteomes" id="UP000464378">
    <property type="component" value="Chromosome"/>
</dbReference>
<evidence type="ECO:0000256" key="1">
    <source>
        <dbReference type="SAM" id="SignalP"/>
    </source>
</evidence>
<evidence type="ECO:0008006" key="4">
    <source>
        <dbReference type="Google" id="ProtNLM"/>
    </source>
</evidence>
<keyword evidence="3" id="KW-1185">Reference proteome</keyword>
<sequence>MRRGILLVLCCVSFPSSIASAAETDAQELVKQVVKTAGGEDKLLKLFRFRERVLITETPAAPVVKNEKGNRTSVVQVAGDWWIGKEKRDKDKVRVLCWAWSLRILLDPKSKIETVPEILVNDKAASGLRVTESVKEPIKLYFDKETRRLVAIDYTDTRHVFSEWRKTEAGHEYPSHVAGFRFTDRKAGTLKDKQWYQTDILELTPLKELPVELKR</sequence>
<dbReference type="KEGG" id="tim:GMBLW1_38210"/>
<protein>
    <recommendedName>
        <fullName evidence="4">Outer membrane lipoprotein-sorting protein</fullName>
    </recommendedName>
</protein>
<accession>A0A6C2YX06</accession>
<name>A0A6C2YX06_9BACT</name>
<feature type="chain" id="PRO_5036383957" description="Outer membrane lipoprotein-sorting protein" evidence="1">
    <location>
        <begin position="22"/>
        <end position="215"/>
    </location>
</feature>
<reference evidence="2" key="1">
    <citation type="submission" date="2019-04" db="EMBL/GenBank/DDBJ databases">
        <authorList>
            <consortium name="Science for Life Laboratories"/>
        </authorList>
    </citation>
    <scope>NUCLEOTIDE SEQUENCE</scope>
    <source>
        <strain evidence="2">MBLW1</strain>
    </source>
</reference>
<organism evidence="2">
    <name type="scientific">Tuwongella immobilis</name>
    <dbReference type="NCBI Taxonomy" id="692036"/>
    <lineage>
        <taxon>Bacteria</taxon>
        <taxon>Pseudomonadati</taxon>
        <taxon>Planctomycetota</taxon>
        <taxon>Planctomycetia</taxon>
        <taxon>Gemmatales</taxon>
        <taxon>Gemmataceae</taxon>
        <taxon>Tuwongella</taxon>
    </lineage>
</organism>
<dbReference type="AlphaFoldDB" id="A0A6C2YX06"/>
<evidence type="ECO:0000313" key="3">
    <source>
        <dbReference type="Proteomes" id="UP000464378"/>
    </source>
</evidence>
<dbReference type="InParanoid" id="A0A6C2YX06"/>
<dbReference type="EMBL" id="LR593887">
    <property type="protein sequence ID" value="VTS08100.1"/>
    <property type="molecule type" value="Genomic_DNA"/>
</dbReference>